<dbReference type="EMBL" id="LBMM01005019">
    <property type="protein sequence ID" value="KMQ91896.1"/>
    <property type="molecule type" value="Genomic_DNA"/>
</dbReference>
<feature type="region of interest" description="Disordered" evidence="1">
    <location>
        <begin position="1"/>
        <end position="73"/>
    </location>
</feature>
<evidence type="ECO:0000313" key="3">
    <source>
        <dbReference type="Proteomes" id="UP000036403"/>
    </source>
</evidence>
<keyword evidence="3" id="KW-1185">Reference proteome</keyword>
<dbReference type="PaxDb" id="67767-A0A0J7KNR1"/>
<feature type="compositionally biased region" description="Basic and acidic residues" evidence="1">
    <location>
        <begin position="44"/>
        <end position="71"/>
    </location>
</feature>
<reference evidence="2 3" key="1">
    <citation type="submission" date="2015-04" db="EMBL/GenBank/DDBJ databases">
        <title>Lasius niger genome sequencing.</title>
        <authorList>
            <person name="Konorov E.A."/>
            <person name="Nikitin M.A."/>
            <person name="Kirill M.V."/>
            <person name="Chang P."/>
        </authorList>
    </citation>
    <scope>NUCLEOTIDE SEQUENCE [LARGE SCALE GENOMIC DNA]</scope>
    <source>
        <tissue evidence="2">Whole</tissue>
    </source>
</reference>
<dbReference type="Proteomes" id="UP000036403">
    <property type="component" value="Unassembled WGS sequence"/>
</dbReference>
<proteinExistence type="predicted"/>
<evidence type="ECO:0000256" key="1">
    <source>
        <dbReference type="SAM" id="MobiDB-lite"/>
    </source>
</evidence>
<evidence type="ECO:0000313" key="2">
    <source>
        <dbReference type="EMBL" id="KMQ91896.1"/>
    </source>
</evidence>
<dbReference type="OrthoDB" id="7685157at2759"/>
<comment type="caution">
    <text evidence="2">The sequence shown here is derived from an EMBL/GenBank/DDBJ whole genome shotgun (WGS) entry which is preliminary data.</text>
</comment>
<gene>
    <name evidence="2" type="ORF">RF55_8185</name>
</gene>
<protein>
    <submittedName>
        <fullName evidence="2">Uncharacterized protein</fullName>
    </submittedName>
</protein>
<dbReference type="AlphaFoldDB" id="A0A0J7KNR1"/>
<name>A0A0J7KNR1_LASNI</name>
<accession>A0A0J7KNR1</accession>
<sequence>MKCHHHGRTAHGGDDDEDDDEGPAEETDQKRPAVEEMLVGEAGEGERTRSDKKDLQGPSNARKEPAKHDASSRCTVTAGANAAALDFTLNCNSVRLTSRDTSLKTATRGER</sequence>
<feature type="compositionally biased region" description="Acidic residues" evidence="1">
    <location>
        <begin position="14"/>
        <end position="26"/>
    </location>
</feature>
<organism evidence="2 3">
    <name type="scientific">Lasius niger</name>
    <name type="common">Black garden ant</name>
    <dbReference type="NCBI Taxonomy" id="67767"/>
    <lineage>
        <taxon>Eukaryota</taxon>
        <taxon>Metazoa</taxon>
        <taxon>Ecdysozoa</taxon>
        <taxon>Arthropoda</taxon>
        <taxon>Hexapoda</taxon>
        <taxon>Insecta</taxon>
        <taxon>Pterygota</taxon>
        <taxon>Neoptera</taxon>
        <taxon>Endopterygota</taxon>
        <taxon>Hymenoptera</taxon>
        <taxon>Apocrita</taxon>
        <taxon>Aculeata</taxon>
        <taxon>Formicoidea</taxon>
        <taxon>Formicidae</taxon>
        <taxon>Formicinae</taxon>
        <taxon>Lasius</taxon>
        <taxon>Lasius</taxon>
    </lineage>
</organism>